<name>A0A074TIA5_9RHOB</name>
<keyword evidence="3 6" id="KW-0812">Transmembrane</keyword>
<dbReference type="OrthoDB" id="9793828at2"/>
<comment type="caution">
    <text evidence="7">The sequence shown here is derived from an EMBL/GenBank/DDBJ whole genome shotgun (WGS) entry which is preliminary data.</text>
</comment>
<organism evidence="7 8">
    <name type="scientific">Thioclava dalianensis</name>
    <dbReference type="NCBI Taxonomy" id="1185766"/>
    <lineage>
        <taxon>Bacteria</taxon>
        <taxon>Pseudomonadati</taxon>
        <taxon>Pseudomonadota</taxon>
        <taxon>Alphaproteobacteria</taxon>
        <taxon>Rhodobacterales</taxon>
        <taxon>Paracoccaceae</taxon>
        <taxon>Thioclava</taxon>
    </lineage>
</organism>
<proteinExistence type="inferred from homology"/>
<gene>
    <name evidence="7" type="ORF">DL1_07190</name>
</gene>
<dbReference type="AlphaFoldDB" id="A0A074TIA5"/>
<dbReference type="EMBL" id="JHEH01000002">
    <property type="protein sequence ID" value="KEP71369.1"/>
    <property type="molecule type" value="Genomic_DNA"/>
</dbReference>
<keyword evidence="4 6" id="KW-1133">Transmembrane helix</keyword>
<evidence type="ECO:0000256" key="2">
    <source>
        <dbReference type="ARBA" id="ARBA00010350"/>
    </source>
</evidence>
<evidence type="ECO:0000256" key="6">
    <source>
        <dbReference type="RuleBase" id="RU004379"/>
    </source>
</evidence>
<feature type="transmembrane region" description="Helical" evidence="6">
    <location>
        <begin position="129"/>
        <end position="148"/>
    </location>
</feature>
<dbReference type="GO" id="GO:0005886">
    <property type="term" value="C:plasma membrane"/>
    <property type="evidence" value="ECO:0007669"/>
    <property type="project" value="TreeGrafter"/>
</dbReference>
<dbReference type="RefSeq" id="WP_038061990.1">
    <property type="nucleotide sequence ID" value="NZ_FOVB01000001.1"/>
</dbReference>
<evidence type="ECO:0000256" key="1">
    <source>
        <dbReference type="ARBA" id="ARBA00004141"/>
    </source>
</evidence>
<dbReference type="Proteomes" id="UP000027725">
    <property type="component" value="Unassembled WGS sequence"/>
</dbReference>
<dbReference type="PANTHER" id="PTHR23291">
    <property type="entry name" value="BAX INHIBITOR-RELATED"/>
    <property type="match status" value="1"/>
</dbReference>
<feature type="transmembrane region" description="Helical" evidence="6">
    <location>
        <begin position="30"/>
        <end position="49"/>
    </location>
</feature>
<evidence type="ECO:0000313" key="7">
    <source>
        <dbReference type="EMBL" id="KEP71369.1"/>
    </source>
</evidence>
<evidence type="ECO:0000256" key="3">
    <source>
        <dbReference type="ARBA" id="ARBA00022692"/>
    </source>
</evidence>
<evidence type="ECO:0000256" key="4">
    <source>
        <dbReference type="ARBA" id="ARBA00022989"/>
    </source>
</evidence>
<sequence length="252" mass="27060">MADFETMRTPRAGTRQAVIDEGLRAHMNKVYGLMSVAMLVTGAVAWALANMAATTGPDGQMQLTQLGALIYQSPLKWVIMFAPLAVVFGFSAMLNKMSTSTAQLVFWVFAALMGASISSIFLVFTGVSIAQTFLVTAISFAGLSLYGYTTKRDLSAMGSFLMMGLIGLIVASIVNIFLASSALAFAISVIGVLIFAGLTAYDTQNIKNTYLELAARGGDDFLGKAAILGALKLYLDFINLFMFLLQFMGDRR</sequence>
<feature type="transmembrane region" description="Helical" evidence="6">
    <location>
        <begin position="69"/>
        <end position="92"/>
    </location>
</feature>
<keyword evidence="5 6" id="KW-0472">Membrane</keyword>
<dbReference type="PANTHER" id="PTHR23291:SF50">
    <property type="entry name" value="PROTEIN LIFEGUARD 4"/>
    <property type="match status" value="1"/>
</dbReference>
<feature type="transmembrane region" description="Helical" evidence="6">
    <location>
        <begin position="184"/>
        <end position="201"/>
    </location>
</feature>
<evidence type="ECO:0000256" key="5">
    <source>
        <dbReference type="ARBA" id="ARBA00023136"/>
    </source>
</evidence>
<comment type="similarity">
    <text evidence="2 6">Belongs to the BI1 family.</text>
</comment>
<dbReference type="Pfam" id="PF01027">
    <property type="entry name" value="Bax1-I"/>
    <property type="match status" value="1"/>
</dbReference>
<dbReference type="InterPro" id="IPR006214">
    <property type="entry name" value="Bax_inhibitor_1-related"/>
</dbReference>
<evidence type="ECO:0000313" key="8">
    <source>
        <dbReference type="Proteomes" id="UP000027725"/>
    </source>
</evidence>
<comment type="subcellular location">
    <subcellularLocation>
        <location evidence="1">Membrane</location>
        <topology evidence="1">Multi-pass membrane protein</topology>
    </subcellularLocation>
</comment>
<accession>A0A074TIA5</accession>
<keyword evidence="8" id="KW-1185">Reference proteome</keyword>
<reference evidence="7 8" key="1">
    <citation type="submission" date="2014-03" db="EMBL/GenBank/DDBJ databases">
        <title>The draft genome sequence of Thioclava dalianensis DLFJ1-1.</title>
        <authorList>
            <person name="Lai Q."/>
            <person name="Shao Z."/>
        </authorList>
    </citation>
    <scope>NUCLEOTIDE SEQUENCE [LARGE SCALE GENOMIC DNA]</scope>
    <source>
        <strain evidence="7 8">DLFJ1-1</strain>
    </source>
</reference>
<dbReference type="CDD" id="cd10432">
    <property type="entry name" value="BI-1-like_bacterial"/>
    <property type="match status" value="1"/>
</dbReference>
<protein>
    <submittedName>
        <fullName evidence="7">Membrane protein</fullName>
    </submittedName>
</protein>
<dbReference type="eggNOG" id="COG0670">
    <property type="taxonomic scope" value="Bacteria"/>
</dbReference>
<feature type="transmembrane region" description="Helical" evidence="6">
    <location>
        <begin position="104"/>
        <end position="123"/>
    </location>
</feature>
<feature type="transmembrane region" description="Helical" evidence="6">
    <location>
        <begin position="160"/>
        <end position="178"/>
    </location>
</feature>
<feature type="transmembrane region" description="Helical" evidence="6">
    <location>
        <begin position="221"/>
        <end position="245"/>
    </location>
</feature>
<dbReference type="STRING" id="1185766.SAMN05216224_101284"/>